<keyword evidence="1" id="KW-0805">Transcription regulation</keyword>
<dbReference type="GO" id="GO:0003677">
    <property type="term" value="F:DNA binding"/>
    <property type="evidence" value="ECO:0007669"/>
    <property type="project" value="UniProtKB-KW"/>
</dbReference>
<dbReference type="CDD" id="cd00038">
    <property type="entry name" value="CAP_ED"/>
    <property type="match status" value="1"/>
</dbReference>
<dbReference type="SMART" id="SM00100">
    <property type="entry name" value="cNMP"/>
    <property type="match status" value="1"/>
</dbReference>
<dbReference type="GO" id="GO:0005829">
    <property type="term" value="C:cytosol"/>
    <property type="evidence" value="ECO:0007669"/>
    <property type="project" value="TreeGrafter"/>
</dbReference>
<dbReference type="Pfam" id="PF13545">
    <property type="entry name" value="HTH_Crp_2"/>
    <property type="match status" value="1"/>
</dbReference>
<feature type="domain" description="HTH crp-type" evidence="5">
    <location>
        <begin position="154"/>
        <end position="225"/>
    </location>
</feature>
<dbReference type="InterPro" id="IPR018490">
    <property type="entry name" value="cNMP-bd_dom_sf"/>
</dbReference>
<dbReference type="PROSITE" id="PS50042">
    <property type="entry name" value="CNMP_BINDING_3"/>
    <property type="match status" value="1"/>
</dbReference>
<evidence type="ECO:0000256" key="1">
    <source>
        <dbReference type="ARBA" id="ARBA00023015"/>
    </source>
</evidence>
<evidence type="ECO:0000256" key="3">
    <source>
        <dbReference type="ARBA" id="ARBA00023163"/>
    </source>
</evidence>
<evidence type="ECO:0000259" key="5">
    <source>
        <dbReference type="PROSITE" id="PS51063"/>
    </source>
</evidence>
<evidence type="ECO:0000259" key="4">
    <source>
        <dbReference type="PROSITE" id="PS50042"/>
    </source>
</evidence>
<dbReference type="SMART" id="SM00419">
    <property type="entry name" value="HTH_CRP"/>
    <property type="match status" value="1"/>
</dbReference>
<dbReference type="Proteomes" id="UP000031980">
    <property type="component" value="Unassembled WGS sequence"/>
</dbReference>
<accession>A0A0C3RDT4</accession>
<name>A0A0C3RDT4_9PORP</name>
<protein>
    <submittedName>
        <fullName evidence="6">Crp/Fnr family transcriptional regulator</fullName>
    </submittedName>
</protein>
<keyword evidence="2" id="KW-0238">DNA-binding</keyword>
<gene>
    <name evidence="6" type="ORF">BA92_09835</name>
</gene>
<evidence type="ECO:0000313" key="6">
    <source>
        <dbReference type="EMBL" id="KIO44486.1"/>
    </source>
</evidence>
<organism evidence="6 7">
    <name type="scientific">Sanguibacteroides justesenii</name>
    <dbReference type="NCBI Taxonomy" id="1547597"/>
    <lineage>
        <taxon>Bacteria</taxon>
        <taxon>Pseudomonadati</taxon>
        <taxon>Bacteroidota</taxon>
        <taxon>Bacteroidia</taxon>
        <taxon>Bacteroidales</taxon>
        <taxon>Porphyromonadaceae</taxon>
        <taxon>Sanguibacteroides</taxon>
    </lineage>
</organism>
<dbReference type="AlphaFoldDB" id="A0A0C3RDT4"/>
<dbReference type="Pfam" id="PF00027">
    <property type="entry name" value="cNMP_binding"/>
    <property type="match status" value="1"/>
</dbReference>
<dbReference type="PANTHER" id="PTHR24567">
    <property type="entry name" value="CRP FAMILY TRANSCRIPTIONAL REGULATORY PROTEIN"/>
    <property type="match status" value="1"/>
</dbReference>
<sequence length="232" mass="26249">MKAEILLPENIECIARFKKTFKNVPDQEIEKLLADNVIKHYKKGEFIYKEGSRIKGCYFLYSGIVKIFQTGNEGKDQIIRFGKEGDIFGFRSVIRKESACTSVETLSDCILCYIPDASLMHMITNSPNFAYEMMQIACKELGDANRYIKDIAQKSVKSRLSEILLLIAGDFGLEEDGTLKLSVTREDLSNFVGTATETLIRLLSDLKNEGLLESKGRKIKLLDIDKLKKLAE</sequence>
<dbReference type="RefSeq" id="WP_041505263.1">
    <property type="nucleotide sequence ID" value="NZ_JPIU01000039.1"/>
</dbReference>
<dbReference type="EMBL" id="JPIU01000039">
    <property type="protein sequence ID" value="KIO44486.1"/>
    <property type="molecule type" value="Genomic_DNA"/>
</dbReference>
<dbReference type="InterPro" id="IPR000595">
    <property type="entry name" value="cNMP-bd_dom"/>
</dbReference>
<keyword evidence="3" id="KW-0804">Transcription</keyword>
<dbReference type="GO" id="GO:0003700">
    <property type="term" value="F:DNA-binding transcription factor activity"/>
    <property type="evidence" value="ECO:0007669"/>
    <property type="project" value="TreeGrafter"/>
</dbReference>
<dbReference type="PANTHER" id="PTHR24567:SF26">
    <property type="entry name" value="REGULATORY PROTEIN YEIL"/>
    <property type="match status" value="1"/>
</dbReference>
<proteinExistence type="predicted"/>
<reference evidence="6 7" key="1">
    <citation type="submission" date="2014-07" db="EMBL/GenBank/DDBJ databases">
        <title>Porphyromonadaceae bacterium OUH 308042 = ATCC BAA-2681 = DSM 28342 draft genome.</title>
        <authorList>
            <person name="Sydenham T.V."/>
            <person name="Hasman H."/>
            <person name="Justensen U.S."/>
        </authorList>
    </citation>
    <scope>NUCLEOTIDE SEQUENCE [LARGE SCALE GENOMIC DNA]</scope>
    <source>
        <strain evidence="6 7">OUH 308042</strain>
    </source>
</reference>
<dbReference type="Gene3D" id="1.10.10.10">
    <property type="entry name" value="Winged helix-like DNA-binding domain superfamily/Winged helix DNA-binding domain"/>
    <property type="match status" value="1"/>
</dbReference>
<dbReference type="InterPro" id="IPR036390">
    <property type="entry name" value="WH_DNA-bd_sf"/>
</dbReference>
<evidence type="ECO:0000256" key="2">
    <source>
        <dbReference type="ARBA" id="ARBA00023125"/>
    </source>
</evidence>
<comment type="caution">
    <text evidence="6">The sequence shown here is derived from an EMBL/GenBank/DDBJ whole genome shotgun (WGS) entry which is preliminary data.</text>
</comment>
<dbReference type="PRINTS" id="PR00034">
    <property type="entry name" value="HTHCRP"/>
</dbReference>
<dbReference type="Gene3D" id="2.60.120.10">
    <property type="entry name" value="Jelly Rolls"/>
    <property type="match status" value="1"/>
</dbReference>
<evidence type="ECO:0000313" key="7">
    <source>
        <dbReference type="Proteomes" id="UP000031980"/>
    </source>
</evidence>
<keyword evidence="7" id="KW-1185">Reference proteome</keyword>
<dbReference type="SUPFAM" id="SSF51206">
    <property type="entry name" value="cAMP-binding domain-like"/>
    <property type="match status" value="1"/>
</dbReference>
<dbReference type="InterPro" id="IPR036388">
    <property type="entry name" value="WH-like_DNA-bd_sf"/>
</dbReference>
<dbReference type="SUPFAM" id="SSF46785">
    <property type="entry name" value="Winged helix' DNA-binding domain"/>
    <property type="match status" value="1"/>
</dbReference>
<feature type="domain" description="Cyclic nucleotide-binding" evidence="4">
    <location>
        <begin position="20"/>
        <end position="123"/>
    </location>
</feature>
<dbReference type="InterPro" id="IPR012318">
    <property type="entry name" value="HTH_CRP"/>
</dbReference>
<dbReference type="InterPro" id="IPR014710">
    <property type="entry name" value="RmlC-like_jellyroll"/>
</dbReference>
<dbReference type="InterPro" id="IPR050397">
    <property type="entry name" value="Env_Response_Regulators"/>
</dbReference>
<dbReference type="PROSITE" id="PS51063">
    <property type="entry name" value="HTH_CRP_2"/>
    <property type="match status" value="1"/>
</dbReference>